<evidence type="ECO:0000313" key="2">
    <source>
        <dbReference type="Proteomes" id="UP000421408"/>
    </source>
</evidence>
<gene>
    <name evidence="1" type="ORF">F7D74_14600</name>
</gene>
<protein>
    <recommendedName>
        <fullName evidence="3">Phage head morphogenesis domain-containing protein</fullName>
    </recommendedName>
</protein>
<dbReference type="AlphaFoldDB" id="A0AA90V1B7"/>
<sequence>MKKPKLPNQKKAYKDLGKRLNAYTRKIISIYETLAKESAKIATSTDFDGDGEFSFDDYPRTEKKVNALLDYYSNNMQALVYNGISDEWKNSNTLQDLLAKRVIGTFTRKIADAKQKAYFEHNNAAKKAFMERKIKGLGLSERIWNQRADVKEALEKALSVGIEKGMSAVKLSKKVSKYLNDYPSLAKAYKKKYGKAITIQNCEYRSVRLARNEINMAYRSAEQERWARMDYIKGKEIKPSGSHPKHDMCDELAGIYPLPFDWNGWHVNCMCYAIPIVMSEEEYWSIGPKRRVSEVPKQFNDYISRNESKILSSKSIPVFLTNNEQYITSSIVLKSERGKQFLSLKGDKEYTDVAMNSKGGLKATHVKHEKADENQEPCLGKMTGYDLEYELRDLAYNNGHSVILCKEGERMPNTTSQYKSLDMIFDGVRMDIKSVCSYTYKYRNQIKTKNKQLSIWNAQQNDNSNTVCLYFHDKKMFKDESVVESYKNFVNVAKQNKQPIVAKNIVCVIKDGEKLVIKRYSF</sequence>
<comment type="caution">
    <text evidence="1">The sequence shown here is derived from an EMBL/GenBank/DDBJ whole genome shotgun (WGS) entry which is preliminary data.</text>
</comment>
<organism evidence="1 2">
    <name type="scientific">Segatella copri</name>
    <dbReference type="NCBI Taxonomy" id="165179"/>
    <lineage>
        <taxon>Bacteria</taxon>
        <taxon>Pseudomonadati</taxon>
        <taxon>Bacteroidota</taxon>
        <taxon>Bacteroidia</taxon>
        <taxon>Bacteroidales</taxon>
        <taxon>Prevotellaceae</taxon>
        <taxon>Segatella</taxon>
    </lineage>
</organism>
<evidence type="ECO:0008006" key="3">
    <source>
        <dbReference type="Google" id="ProtNLM"/>
    </source>
</evidence>
<proteinExistence type="predicted"/>
<evidence type="ECO:0000313" key="1">
    <source>
        <dbReference type="EMBL" id="MQN85179.1"/>
    </source>
</evidence>
<reference evidence="2" key="1">
    <citation type="submission" date="2019-09" db="EMBL/GenBank/DDBJ databases">
        <title>Distinct polysaccharide growth profiles of human intestinal Prevotella copri isolates.</title>
        <authorList>
            <person name="Fehlner-Peach H."/>
            <person name="Magnabosco C."/>
            <person name="Raghavan V."/>
            <person name="Scher J.U."/>
            <person name="Tett A."/>
            <person name="Cox L.M."/>
            <person name="Gottsegen C."/>
            <person name="Watters A."/>
            <person name="Wiltshire- Gordon J.D."/>
            <person name="Segata N."/>
            <person name="Bonneau R."/>
            <person name="Littman D.R."/>
        </authorList>
    </citation>
    <scope>NUCLEOTIDE SEQUENCE [LARGE SCALE GENOMIC DNA]</scope>
    <source>
        <strain evidence="2">iAA108</strain>
    </source>
</reference>
<dbReference type="RefSeq" id="WP_153119613.1">
    <property type="nucleotide sequence ID" value="NZ_VZCC01000106.1"/>
</dbReference>
<name>A0AA90V1B7_9BACT</name>
<dbReference type="EMBL" id="VZCC01000106">
    <property type="protein sequence ID" value="MQN85179.1"/>
    <property type="molecule type" value="Genomic_DNA"/>
</dbReference>
<dbReference type="Proteomes" id="UP000421408">
    <property type="component" value="Unassembled WGS sequence"/>
</dbReference>
<accession>A0AA90V1B7</accession>